<dbReference type="SUPFAM" id="SSF51283">
    <property type="entry name" value="dUTPase-like"/>
    <property type="match status" value="1"/>
</dbReference>
<dbReference type="InterPro" id="IPR036157">
    <property type="entry name" value="dUTPase-like_sf"/>
</dbReference>
<dbReference type="PANTHER" id="PTHR11241">
    <property type="entry name" value="DEOXYURIDINE 5'-TRIPHOSPHATE NUCLEOTIDOHYDROLASE"/>
    <property type="match status" value="1"/>
</dbReference>
<name>A0ABS9MTB7_9BURK</name>
<dbReference type="InterPro" id="IPR033704">
    <property type="entry name" value="dUTPase_trimeric"/>
</dbReference>
<gene>
    <name evidence="7" type="primary">dut</name>
    <name evidence="7" type="ORF">MAF45_10505</name>
</gene>
<evidence type="ECO:0000313" key="7">
    <source>
        <dbReference type="EMBL" id="MCG5031865.1"/>
    </source>
</evidence>
<comment type="catalytic activity">
    <reaction evidence="5">
        <text>dUTP + H2O = dUMP + diphosphate + H(+)</text>
        <dbReference type="Rhea" id="RHEA:10248"/>
        <dbReference type="ChEBI" id="CHEBI:15377"/>
        <dbReference type="ChEBI" id="CHEBI:15378"/>
        <dbReference type="ChEBI" id="CHEBI:33019"/>
        <dbReference type="ChEBI" id="CHEBI:61555"/>
        <dbReference type="ChEBI" id="CHEBI:246422"/>
        <dbReference type="EC" id="3.6.1.23"/>
    </reaction>
</comment>
<dbReference type="InterPro" id="IPR029054">
    <property type="entry name" value="dUTPase-like"/>
</dbReference>
<dbReference type="RefSeq" id="WP_237980491.1">
    <property type="nucleotide sequence ID" value="NZ_JAKNCT010000015.1"/>
</dbReference>
<dbReference type="NCBIfam" id="TIGR00576">
    <property type="entry name" value="dut"/>
    <property type="match status" value="1"/>
</dbReference>
<comment type="caution">
    <text evidence="7">The sequence shown here is derived from an EMBL/GenBank/DDBJ whole genome shotgun (WGS) entry which is preliminary data.</text>
</comment>
<protein>
    <recommendedName>
        <fullName evidence="2">dUTP diphosphatase</fullName>
        <ecNumber evidence="2">3.6.1.23</ecNumber>
    </recommendedName>
</protein>
<dbReference type="EC" id="3.6.1.23" evidence="2"/>
<evidence type="ECO:0000259" key="6">
    <source>
        <dbReference type="Pfam" id="PF00692"/>
    </source>
</evidence>
<dbReference type="Proteomes" id="UP001297600">
    <property type="component" value="Unassembled WGS sequence"/>
</dbReference>
<accession>A0ABS9MTB7</accession>
<keyword evidence="3 7" id="KW-0378">Hydrolase</keyword>
<keyword evidence="8" id="KW-1185">Reference proteome</keyword>
<keyword evidence="4" id="KW-0546">Nucleotide metabolism</keyword>
<dbReference type="EMBL" id="JAKNCT010000015">
    <property type="protein sequence ID" value="MCG5031865.1"/>
    <property type="molecule type" value="Genomic_DNA"/>
</dbReference>
<dbReference type="Pfam" id="PF00692">
    <property type="entry name" value="dUTPase"/>
    <property type="match status" value="1"/>
</dbReference>
<feature type="domain" description="dUTPase-like" evidence="6">
    <location>
        <begin position="15"/>
        <end position="140"/>
    </location>
</feature>
<sequence length="141" mass="14905">MSGVILYCRKLNELAKLPTKGSYGAACLGLYSIQDIDLEIGKTTIVGTGLAMEIPSSHAGLIFTRSSMLAKHGVLKPATVIDSDYRGEVGVPLFATAPWHVHIGDRIAQIMILPIPDVMVVPVTKLSVTERGAGGFGSTGR</sequence>
<comment type="similarity">
    <text evidence="1">Belongs to the dUTPase family.</text>
</comment>
<dbReference type="CDD" id="cd07557">
    <property type="entry name" value="trimeric_dUTPase"/>
    <property type="match status" value="1"/>
</dbReference>
<evidence type="ECO:0000256" key="1">
    <source>
        <dbReference type="ARBA" id="ARBA00006581"/>
    </source>
</evidence>
<reference evidence="7 8" key="1">
    <citation type="submission" date="2022-02" db="EMBL/GenBank/DDBJ databases">
        <title>Mesosutterella porci, a novel member of the family Sutterellaceae from pig feces.</title>
        <authorList>
            <person name="Wylensek D."/>
            <person name="Clavel T."/>
        </authorList>
    </citation>
    <scope>NUCLEOTIDE SEQUENCE [LARGE SCALE GENOMIC DNA]</scope>
    <source>
        <strain evidence="8">oilRF-744-wt-GAM-9</strain>
    </source>
</reference>
<evidence type="ECO:0000256" key="2">
    <source>
        <dbReference type="ARBA" id="ARBA00012379"/>
    </source>
</evidence>
<evidence type="ECO:0000256" key="3">
    <source>
        <dbReference type="ARBA" id="ARBA00022801"/>
    </source>
</evidence>
<proteinExistence type="inferred from homology"/>
<dbReference type="GO" id="GO:0004170">
    <property type="term" value="F:dUTP diphosphatase activity"/>
    <property type="evidence" value="ECO:0007669"/>
    <property type="project" value="UniProtKB-EC"/>
</dbReference>
<dbReference type="Gene3D" id="2.70.40.10">
    <property type="match status" value="1"/>
</dbReference>
<dbReference type="InterPro" id="IPR008181">
    <property type="entry name" value="dUTPase"/>
</dbReference>
<evidence type="ECO:0000256" key="4">
    <source>
        <dbReference type="ARBA" id="ARBA00023080"/>
    </source>
</evidence>
<organism evidence="7 8">
    <name type="scientific">Mesosutterella porci</name>
    <dbReference type="NCBI Taxonomy" id="2915351"/>
    <lineage>
        <taxon>Bacteria</taxon>
        <taxon>Pseudomonadati</taxon>
        <taxon>Pseudomonadota</taxon>
        <taxon>Betaproteobacteria</taxon>
        <taxon>Burkholderiales</taxon>
        <taxon>Sutterellaceae</taxon>
        <taxon>Mesosutterella</taxon>
    </lineage>
</organism>
<dbReference type="PANTHER" id="PTHR11241:SF0">
    <property type="entry name" value="DEOXYURIDINE 5'-TRIPHOSPHATE NUCLEOTIDOHYDROLASE"/>
    <property type="match status" value="1"/>
</dbReference>
<evidence type="ECO:0000256" key="5">
    <source>
        <dbReference type="ARBA" id="ARBA00047686"/>
    </source>
</evidence>
<evidence type="ECO:0000313" key="8">
    <source>
        <dbReference type="Proteomes" id="UP001297600"/>
    </source>
</evidence>